<evidence type="ECO:0000313" key="13">
    <source>
        <dbReference type="Proteomes" id="UP001603857"/>
    </source>
</evidence>
<dbReference type="PANTHER" id="PTHR31044:SF120">
    <property type="entry name" value="CARBOHYDRATE-BINDING X8 DOMAIN SUPERFAMILY PROTEIN"/>
    <property type="match status" value="1"/>
</dbReference>
<evidence type="ECO:0000313" key="12">
    <source>
        <dbReference type="EMBL" id="KAL2345580.1"/>
    </source>
</evidence>
<evidence type="ECO:0000256" key="2">
    <source>
        <dbReference type="ARBA" id="ARBA00022475"/>
    </source>
</evidence>
<dbReference type="GO" id="GO:0005886">
    <property type="term" value="C:plasma membrane"/>
    <property type="evidence" value="ECO:0007669"/>
    <property type="project" value="UniProtKB-SubCell"/>
</dbReference>
<feature type="chain" id="PRO_5044774350" description="X8 domain-containing protein" evidence="10">
    <location>
        <begin position="40"/>
        <end position="545"/>
    </location>
</feature>
<reference evidence="12 13" key="1">
    <citation type="submission" date="2024-08" db="EMBL/GenBank/DDBJ databases">
        <title>Insights into the chromosomal genome structure of Flemingia macrophylla.</title>
        <authorList>
            <person name="Ding Y."/>
            <person name="Zhao Y."/>
            <person name="Bi W."/>
            <person name="Wu M."/>
            <person name="Zhao G."/>
            <person name="Gong Y."/>
            <person name="Li W."/>
            <person name="Zhang P."/>
        </authorList>
    </citation>
    <scope>NUCLEOTIDE SEQUENCE [LARGE SCALE GENOMIC DNA]</scope>
    <source>
        <strain evidence="12">DYQJB</strain>
        <tissue evidence="12">Leaf</tissue>
    </source>
</reference>
<comment type="caution">
    <text evidence="12">The sequence shown here is derived from an EMBL/GenBank/DDBJ whole genome shotgun (WGS) entry which is preliminary data.</text>
</comment>
<dbReference type="Gene3D" id="3.20.20.80">
    <property type="entry name" value="Glycosidases"/>
    <property type="match status" value="1"/>
</dbReference>
<sequence>MNHTNIPNTLHNQTFTMAKETSLCLLFLSFLIICSSGNGSSSSDGTTFLHKTKISKSQIRFSVTDYKVLSTLTNTNLSVDFFLNESLVEKIVSSKLSLAAWLNARLINILPQLDIRSIVLSCGSGSLGQDEMPSLIPILRSIHSFLSKLPMSREIKVSVAFPLSFIENLNASYENDLLRIVMFIKKIDSFIMIEDNIDGGLSIVQSVIERATLAASIVPCKDVPVVLTIKNQDVPRSTQFSEAVPKYLEAGSHLTKRIVALYAQVHATKGFLVRELLWEEGEGIFPLSLGDNPSKVHMRRTLQDTTNSPTTVYPTNPTPPTPTDVPTIIPVPSNTNPGSTPTVTVSPTNPGSTPAMTVPSTTPVAPLAPAHPVTVPVTSYPPPSGIPVMSSLPPPPNTNAQSMPGQSWCVAKTGVPETSLQSALDYACGMPSVDCSQIQQGGSCYNPNSLQNHASFAFNSYYQKNPGPTSCDFGGAANIVNTNPSSGSCIFPSSSGAGTSGSSNPPSVLGSQGPSNIDTSYSAGLRPFLCCMILLISLITVRLTM</sequence>
<evidence type="ECO:0000256" key="3">
    <source>
        <dbReference type="ARBA" id="ARBA00022622"/>
    </source>
</evidence>
<name>A0ABD1NBU2_9FABA</name>
<keyword evidence="13" id="KW-1185">Reference proteome</keyword>
<evidence type="ECO:0000256" key="5">
    <source>
        <dbReference type="ARBA" id="ARBA00023136"/>
    </source>
</evidence>
<feature type="compositionally biased region" description="Low complexity" evidence="9">
    <location>
        <begin position="333"/>
        <end position="354"/>
    </location>
</feature>
<dbReference type="Gene3D" id="1.20.58.1040">
    <property type="match status" value="1"/>
</dbReference>
<keyword evidence="7" id="KW-0325">Glycoprotein</keyword>
<keyword evidence="2" id="KW-1003">Cell membrane</keyword>
<dbReference type="PANTHER" id="PTHR31044">
    <property type="entry name" value="BETA-1,3 GLUCANASE"/>
    <property type="match status" value="1"/>
</dbReference>
<protein>
    <recommendedName>
        <fullName evidence="11">X8 domain-containing protein</fullName>
    </recommendedName>
</protein>
<keyword evidence="3" id="KW-0336">GPI-anchor</keyword>
<dbReference type="Pfam" id="PF07983">
    <property type="entry name" value="X8"/>
    <property type="match status" value="1"/>
</dbReference>
<evidence type="ECO:0000256" key="6">
    <source>
        <dbReference type="ARBA" id="ARBA00023157"/>
    </source>
</evidence>
<dbReference type="InterPro" id="IPR012946">
    <property type="entry name" value="X8"/>
</dbReference>
<dbReference type="EMBL" id="JBGMDY010000002">
    <property type="protein sequence ID" value="KAL2345580.1"/>
    <property type="molecule type" value="Genomic_DNA"/>
</dbReference>
<evidence type="ECO:0000256" key="4">
    <source>
        <dbReference type="ARBA" id="ARBA00022729"/>
    </source>
</evidence>
<evidence type="ECO:0000256" key="9">
    <source>
        <dbReference type="SAM" id="MobiDB-lite"/>
    </source>
</evidence>
<dbReference type="Proteomes" id="UP001603857">
    <property type="component" value="Unassembled WGS sequence"/>
</dbReference>
<proteinExistence type="predicted"/>
<comment type="subcellular location">
    <subcellularLocation>
        <location evidence="1">Cell membrane</location>
        <topology evidence="1">Lipid-anchor</topology>
        <topology evidence="1">GPI-anchor</topology>
    </subcellularLocation>
</comment>
<gene>
    <name evidence="12" type="ORF">Fmac_006865</name>
</gene>
<keyword evidence="5" id="KW-0472">Membrane</keyword>
<dbReference type="FunFam" id="1.20.58.1040:FF:000001">
    <property type="entry name" value="Glucan endo-1,3-beta-glucosidase 4"/>
    <property type="match status" value="1"/>
</dbReference>
<evidence type="ECO:0000259" key="11">
    <source>
        <dbReference type="SMART" id="SM00768"/>
    </source>
</evidence>
<keyword evidence="4 10" id="KW-0732">Signal</keyword>
<evidence type="ECO:0000256" key="7">
    <source>
        <dbReference type="ARBA" id="ARBA00023180"/>
    </source>
</evidence>
<accession>A0ABD1NBU2</accession>
<keyword evidence="6" id="KW-1015">Disulfide bond</keyword>
<evidence type="ECO:0000256" key="8">
    <source>
        <dbReference type="ARBA" id="ARBA00023288"/>
    </source>
</evidence>
<feature type="domain" description="X8" evidence="11">
    <location>
        <begin position="407"/>
        <end position="491"/>
    </location>
</feature>
<evidence type="ECO:0000256" key="10">
    <source>
        <dbReference type="SAM" id="SignalP"/>
    </source>
</evidence>
<dbReference type="InterPro" id="IPR044788">
    <property type="entry name" value="X8_dom_prot"/>
</dbReference>
<dbReference type="GO" id="GO:0098552">
    <property type="term" value="C:side of membrane"/>
    <property type="evidence" value="ECO:0007669"/>
    <property type="project" value="UniProtKB-KW"/>
</dbReference>
<organism evidence="12 13">
    <name type="scientific">Flemingia macrophylla</name>
    <dbReference type="NCBI Taxonomy" id="520843"/>
    <lineage>
        <taxon>Eukaryota</taxon>
        <taxon>Viridiplantae</taxon>
        <taxon>Streptophyta</taxon>
        <taxon>Embryophyta</taxon>
        <taxon>Tracheophyta</taxon>
        <taxon>Spermatophyta</taxon>
        <taxon>Magnoliopsida</taxon>
        <taxon>eudicotyledons</taxon>
        <taxon>Gunneridae</taxon>
        <taxon>Pentapetalae</taxon>
        <taxon>rosids</taxon>
        <taxon>fabids</taxon>
        <taxon>Fabales</taxon>
        <taxon>Fabaceae</taxon>
        <taxon>Papilionoideae</taxon>
        <taxon>50 kb inversion clade</taxon>
        <taxon>NPAAA clade</taxon>
        <taxon>indigoferoid/millettioid clade</taxon>
        <taxon>Phaseoleae</taxon>
        <taxon>Flemingia</taxon>
    </lineage>
</organism>
<keyword evidence="8" id="KW-0449">Lipoprotein</keyword>
<dbReference type="SMART" id="SM00768">
    <property type="entry name" value="X8"/>
    <property type="match status" value="1"/>
</dbReference>
<dbReference type="AlphaFoldDB" id="A0ABD1NBU2"/>
<dbReference type="GO" id="GO:0009506">
    <property type="term" value="C:plasmodesma"/>
    <property type="evidence" value="ECO:0007669"/>
    <property type="project" value="UniProtKB-ARBA"/>
</dbReference>
<feature type="region of interest" description="Disordered" evidence="9">
    <location>
        <begin position="333"/>
        <end position="357"/>
    </location>
</feature>
<evidence type="ECO:0000256" key="1">
    <source>
        <dbReference type="ARBA" id="ARBA00004609"/>
    </source>
</evidence>
<feature type="signal peptide" evidence="10">
    <location>
        <begin position="1"/>
        <end position="39"/>
    </location>
</feature>